<proteinExistence type="predicted"/>
<feature type="region of interest" description="Disordered" evidence="1">
    <location>
        <begin position="1"/>
        <end position="37"/>
    </location>
</feature>
<reference evidence="2" key="1">
    <citation type="journal article" date="2014" name="Int. J. Syst. Evol. Microbiol.">
        <title>Complete genome sequence of Corynebacterium casei LMG S-19264T (=DSM 44701T), isolated from a smear-ripened cheese.</title>
        <authorList>
            <consortium name="US DOE Joint Genome Institute (JGI-PGF)"/>
            <person name="Walter F."/>
            <person name="Albersmeier A."/>
            <person name="Kalinowski J."/>
            <person name="Ruckert C."/>
        </authorList>
    </citation>
    <scope>NUCLEOTIDE SEQUENCE</scope>
    <source>
        <strain evidence="2">JCM 4434</strain>
    </source>
</reference>
<reference evidence="2" key="2">
    <citation type="submission" date="2020-09" db="EMBL/GenBank/DDBJ databases">
        <authorList>
            <person name="Sun Q."/>
            <person name="Ohkuma M."/>
        </authorList>
    </citation>
    <scope>NUCLEOTIDE SEQUENCE</scope>
    <source>
        <strain evidence="2">JCM 4434</strain>
    </source>
</reference>
<accession>A0A8H9I1D6</accession>
<evidence type="ECO:0000256" key="1">
    <source>
        <dbReference type="SAM" id="MobiDB-lite"/>
    </source>
</evidence>
<comment type="caution">
    <text evidence="2">The sequence shown here is derived from an EMBL/GenBank/DDBJ whole genome shotgun (WGS) entry which is preliminary data.</text>
</comment>
<evidence type="ECO:0000313" key="3">
    <source>
        <dbReference type="Proteomes" id="UP000610124"/>
    </source>
</evidence>
<evidence type="ECO:0000313" key="2">
    <source>
        <dbReference type="EMBL" id="GGV08795.1"/>
    </source>
</evidence>
<dbReference type="Proteomes" id="UP000610124">
    <property type="component" value="Unassembled WGS sequence"/>
</dbReference>
<gene>
    <name evidence="2" type="ORF">GCM10010502_74490</name>
</gene>
<dbReference type="EMBL" id="BMUB01000063">
    <property type="protein sequence ID" value="GGV08795.1"/>
    <property type="molecule type" value="Genomic_DNA"/>
</dbReference>
<protein>
    <submittedName>
        <fullName evidence="2">Uncharacterized protein</fullName>
    </submittedName>
</protein>
<dbReference type="AlphaFoldDB" id="A0A8H9I1D6"/>
<sequence>MSETTVNDGAATAPNRTAVAPENPEPVSVTTDPAAPDAGLIESITGIL</sequence>
<name>A0A8H9I1D6_KITAU</name>
<organism evidence="2 3">
    <name type="scientific">Kitasatospora aureofaciens</name>
    <name type="common">Streptomyces aureofaciens</name>
    <dbReference type="NCBI Taxonomy" id="1894"/>
    <lineage>
        <taxon>Bacteria</taxon>
        <taxon>Bacillati</taxon>
        <taxon>Actinomycetota</taxon>
        <taxon>Actinomycetes</taxon>
        <taxon>Kitasatosporales</taxon>
        <taxon>Streptomycetaceae</taxon>
        <taxon>Kitasatospora</taxon>
    </lineage>
</organism>